<dbReference type="RefSeq" id="WP_219044715.1">
    <property type="nucleotide sequence ID" value="NZ_JAHWDQ010000006.1"/>
</dbReference>
<sequence>MYPNDVNGDVFRRLEEDNFDFSIEHPVDFYAIYATEEEADLVAKQYATDWKRGQQFKNIETRPSEKGGMELELVPIMKVTYENIVAFEKTLAERTAKVNGYLDGWGVLNG</sequence>
<evidence type="ECO:0000313" key="3">
    <source>
        <dbReference type="Proteomes" id="UP001166291"/>
    </source>
</evidence>
<dbReference type="Pfam" id="PF06877">
    <property type="entry name" value="RraB"/>
    <property type="match status" value="1"/>
</dbReference>
<organism evidence="2 3">
    <name type="scientific">Zhongshania aquimaris</name>
    <dbReference type="NCBI Taxonomy" id="2857107"/>
    <lineage>
        <taxon>Bacteria</taxon>
        <taxon>Pseudomonadati</taxon>
        <taxon>Pseudomonadota</taxon>
        <taxon>Gammaproteobacteria</taxon>
        <taxon>Cellvibrionales</taxon>
        <taxon>Spongiibacteraceae</taxon>
        <taxon>Zhongshania</taxon>
    </lineage>
</organism>
<dbReference type="InterPro" id="IPR009671">
    <property type="entry name" value="RraB_dom"/>
</dbReference>
<proteinExistence type="predicted"/>
<evidence type="ECO:0000313" key="2">
    <source>
        <dbReference type="EMBL" id="MBW2942467.1"/>
    </source>
</evidence>
<name>A0ABS6VVV0_9GAMM</name>
<gene>
    <name evidence="2" type="ORF">KXJ70_16845</name>
</gene>
<protein>
    <submittedName>
        <fullName evidence="2">Ribonuclease E inhibitor RraB</fullName>
    </submittedName>
</protein>
<reference evidence="2" key="1">
    <citation type="submission" date="2021-07" db="EMBL/GenBank/DDBJ databases">
        <title>Zhongshania sp. CAU 1632 isolated from seawater.</title>
        <authorList>
            <person name="Kim W."/>
        </authorList>
    </citation>
    <scope>NUCLEOTIDE SEQUENCE</scope>
    <source>
        <strain evidence="2">CAU 1632</strain>
    </source>
</reference>
<accession>A0ABS6VVV0</accession>
<feature type="domain" description="Regulator of ribonuclease activity B" evidence="1">
    <location>
        <begin position="5"/>
        <end position="107"/>
    </location>
</feature>
<keyword evidence="3" id="KW-1185">Reference proteome</keyword>
<comment type="caution">
    <text evidence="2">The sequence shown here is derived from an EMBL/GenBank/DDBJ whole genome shotgun (WGS) entry which is preliminary data.</text>
</comment>
<evidence type="ECO:0000259" key="1">
    <source>
        <dbReference type="Pfam" id="PF06877"/>
    </source>
</evidence>
<dbReference type="EMBL" id="JAHWDQ010000006">
    <property type="protein sequence ID" value="MBW2942467.1"/>
    <property type="molecule type" value="Genomic_DNA"/>
</dbReference>
<dbReference type="Proteomes" id="UP001166291">
    <property type="component" value="Unassembled WGS sequence"/>
</dbReference>